<gene>
    <name evidence="8" type="ORF">FRC53_00165</name>
</gene>
<keyword evidence="3" id="KW-0004">4Fe-4S</keyword>
<keyword evidence="5" id="KW-0408">Iron</keyword>
<evidence type="ECO:0000256" key="4">
    <source>
        <dbReference type="ARBA" id="ARBA00022723"/>
    </source>
</evidence>
<dbReference type="InterPro" id="IPR007160">
    <property type="entry name" value="DUF362"/>
</dbReference>
<sequence length="394" mass="42721">MQEKPSKVAVIRCESYDPEQVRQGIARGLDLLGGIAAFVSPEENILLKPNLLRGKGPEAACTTHPAVFEGVIDALEQAGCGRLTYGDSPGRGNPENVADRSGIAAVAAAHHIPLAEFNAGSTVDFPAGEQTKQFEIAAGVQEADAVISICKMKTHRLTRLTGAVKNTFGCVYGLNKSASHARFPEAHAFSRMLIDLNKLVAPRLYVMDGITAMEGNGPGNGDPVAMHVLILSSDPVAVDATFARLVALDPSYLPTVVEGERMGLGHWREDEIDYVGDDWHGMVNPDFNVERLPVADENMIGLSALSRVRNVITRKPVIDGDKCVGCGVCVDSCPQDPKALSLDKKGKGHVPRYQYKQCIRCYCCQEMCPHEAIYVKTPLLGRLLIYRSSKGRRR</sequence>
<dbReference type="GO" id="GO:0051539">
    <property type="term" value="F:4 iron, 4 sulfur cluster binding"/>
    <property type="evidence" value="ECO:0007669"/>
    <property type="project" value="UniProtKB-KW"/>
</dbReference>
<dbReference type="Gene3D" id="3.30.70.20">
    <property type="match status" value="1"/>
</dbReference>
<keyword evidence="6" id="KW-0411">Iron-sulfur</keyword>
<evidence type="ECO:0000313" key="9">
    <source>
        <dbReference type="Proteomes" id="UP000473648"/>
    </source>
</evidence>
<dbReference type="AlphaFoldDB" id="A0A6L5GP16"/>
<dbReference type="PANTHER" id="PTHR24960">
    <property type="entry name" value="PHOTOSYSTEM I IRON-SULFUR CENTER-RELATED"/>
    <property type="match status" value="1"/>
</dbReference>
<accession>A0A6L5GP16</accession>
<protein>
    <recommendedName>
        <fullName evidence="2">Ferredoxin</fullName>
    </recommendedName>
</protein>
<evidence type="ECO:0000256" key="6">
    <source>
        <dbReference type="ARBA" id="ARBA00023014"/>
    </source>
</evidence>
<evidence type="ECO:0000256" key="5">
    <source>
        <dbReference type="ARBA" id="ARBA00023004"/>
    </source>
</evidence>
<evidence type="ECO:0000256" key="2">
    <source>
        <dbReference type="ARBA" id="ARBA00013529"/>
    </source>
</evidence>
<comment type="caution">
    <text evidence="8">The sequence shown here is derived from an EMBL/GenBank/DDBJ whole genome shotgun (WGS) entry which is preliminary data.</text>
</comment>
<evidence type="ECO:0000256" key="1">
    <source>
        <dbReference type="ARBA" id="ARBA00003532"/>
    </source>
</evidence>
<evidence type="ECO:0000259" key="7">
    <source>
        <dbReference type="PROSITE" id="PS51379"/>
    </source>
</evidence>
<feature type="domain" description="4Fe-4S ferredoxin-type" evidence="7">
    <location>
        <begin position="314"/>
        <end position="345"/>
    </location>
</feature>
<dbReference type="InterPro" id="IPR017900">
    <property type="entry name" value="4Fe4S_Fe_S_CS"/>
</dbReference>
<evidence type="ECO:0000313" key="8">
    <source>
        <dbReference type="EMBL" id="MQM71858.1"/>
    </source>
</evidence>
<keyword evidence="4" id="KW-0479">Metal-binding</keyword>
<keyword evidence="9" id="KW-1185">Reference proteome</keyword>
<dbReference type="GO" id="GO:0046872">
    <property type="term" value="F:metal ion binding"/>
    <property type="evidence" value="ECO:0007669"/>
    <property type="project" value="UniProtKB-KW"/>
</dbReference>
<dbReference type="Pfam" id="PF04015">
    <property type="entry name" value="DUF362"/>
    <property type="match status" value="1"/>
</dbReference>
<comment type="function">
    <text evidence="1">Ferredoxins are iron-sulfur proteins that transfer electrons in a wide variety of metabolic reactions.</text>
</comment>
<dbReference type="Proteomes" id="UP000473648">
    <property type="component" value="Unassembled WGS sequence"/>
</dbReference>
<dbReference type="InterPro" id="IPR017896">
    <property type="entry name" value="4Fe4S_Fe-S-bd"/>
</dbReference>
<proteinExistence type="predicted"/>
<dbReference type="PROSITE" id="PS00198">
    <property type="entry name" value="4FE4S_FER_1"/>
    <property type="match status" value="2"/>
</dbReference>
<dbReference type="EMBL" id="VOGB01000003">
    <property type="protein sequence ID" value="MQM71858.1"/>
    <property type="molecule type" value="Genomic_DNA"/>
</dbReference>
<dbReference type="Pfam" id="PF12838">
    <property type="entry name" value="Fer4_7"/>
    <property type="match status" value="1"/>
</dbReference>
<dbReference type="SUPFAM" id="SSF54862">
    <property type="entry name" value="4Fe-4S ferredoxins"/>
    <property type="match status" value="1"/>
</dbReference>
<name>A0A6L5GP16_9FIRM</name>
<reference evidence="8" key="1">
    <citation type="journal article" date="2020" name="Appl. Environ. Microbiol.">
        <title>Medium-Chain Fatty Acid Synthesis by 'Candidatus Weimeria bifida' gen. nov., sp. nov., and 'Candidatus Pseudoramibacter fermentans' sp. nov.</title>
        <authorList>
            <person name="Scarborough M.J."/>
            <person name="Myers K.S."/>
            <person name="Donohue T.J."/>
            <person name="Noguera D.R."/>
        </authorList>
    </citation>
    <scope>NUCLEOTIDE SEQUENCE</scope>
    <source>
        <strain evidence="8">EUB1.1</strain>
    </source>
</reference>
<organism evidence="8 9">
    <name type="scientific">Candidatus Pseudoramibacter fermentans</name>
    <dbReference type="NCBI Taxonomy" id="2594427"/>
    <lineage>
        <taxon>Bacteria</taxon>
        <taxon>Bacillati</taxon>
        <taxon>Bacillota</taxon>
        <taxon>Clostridia</taxon>
        <taxon>Eubacteriales</taxon>
        <taxon>Eubacteriaceae</taxon>
        <taxon>Pseudoramibacter</taxon>
    </lineage>
</organism>
<feature type="domain" description="4Fe-4S ferredoxin-type" evidence="7">
    <location>
        <begin position="349"/>
        <end position="378"/>
    </location>
</feature>
<dbReference type="InterPro" id="IPR050157">
    <property type="entry name" value="PSI_iron-sulfur_center"/>
</dbReference>
<evidence type="ECO:0000256" key="3">
    <source>
        <dbReference type="ARBA" id="ARBA00022485"/>
    </source>
</evidence>
<dbReference type="PROSITE" id="PS51379">
    <property type="entry name" value="4FE4S_FER_2"/>
    <property type="match status" value="2"/>
</dbReference>